<gene>
    <name evidence="1" type="ORF">BDN72DRAFT_335838</name>
</gene>
<sequence>MTSSSNLHADEDNNSSHSDIPVTSPASSLKESASSQLTPSPPASSPISLPSSLSPSTVEPPPVNPVPTETTAPHLLLPIPTPSATSKSRLSFTLPDPSSDKNIFDPLPPELTSADITLAPDGSFIETSSGAAARELKRRYDLHHGVGKDVRSPYAITAFVNQHGKQMYRLGHRELSAPAAASAEVEERVSQSNVDPSRATSHSPRSKRRSLMSMHTFLPPSMFNKNASAARPGTANSSGPRKLRKTRSISELDQEEGPYVNAPTSPSGAPAVIPMGRGHSSSVTSSEHTYEAPYRPANKPGDMFGEVMDWLAPSPTASTSALPHSLILSGGTSPSSPHSHALIVHPFGSGVSFDSPLRKPAAEFLPMPRHLREMQSFESGLTARQVDHVDIPEHRISPVPSETSANDHDSHEHDNELNRPPSALRIHPATNLPLPDDTIFSALSPDESPSPSSSPRPPPTPEPQPQPPYAPLPETAMLSRYSTDVFDVLQTYRGLPLLDRLDMDIDETTVIKLSLSADESAAPRDDPRFVIWGEVAPNDRNGDFDDVSVSHESFTDLSTSGKSSGISRKRSVKSARLGRGPNSNGTSADSVVTPTVGPVTGLGVAVGGGVGRVSVVTPQVPAAIPPPNLRLTNVDAGEPQKILVAATIERWIAQLTSDLNYDELLDFFLTYRTYISAVDLCHLLICRFHWALQQPPGSLPASSSLHPPAPQPPRSHFPWQSDDSSKSRSEPPVVSSNSSDDERVRRIVRVRTFVAIRYWLLTFFAADFLPNRELRLLVANWLNTLSRDPILKQHGDGMGIVRRLIKVAKECKQAHSRAPARTKQKTRPNTLKANDPHSAPTSPPVTKRSHVFGEKFAEATRKLEPEEEDSDLDLDFFAEESGEAGVDGGAVDGFSNDGANAHLNVTHMSTAGFSPTARPSSIPLSSLSILQRTEHAPGPGHAEPVLSTSMQAPAMPMPHNAISRVLVKTIGRLGRWKRVLNARNAAQIPGNGHHFPQSQPPVPYQWNHNTLSSSRSARMSIGACSTDVASTFDLELVGTRDLLLENAGLEQYLQMGEQNWQSQRLLSKKSFPALGVAARVGGNTQHKNHASLSVAFSSSRASSATTISQLRKVSAPTSSPSSSRNPTPQPSEPPSSRPQTFSNAEDSSIPTTQVEAGSPFETSSHRFSAPPRASMSSASVMTRQSVDLAGSSSLRRNSAITPSSASNGLKKMFGKRYRASSAAPPISDRASSFRSNSTESFGVPLTSSSNFASTLTSTFGFEQTVADVVQSAPVSRHGSGFAAFRARMSMSSVHSNAQNGSGYPGQPQQPWQFDVVSIDDLDFSDTSSYVSGVGPSSIIPPSLGNSNGGGGWGGLRRLAGKKLPQRKDFEFVPRSDSVSSMGIIDRDSMASERSSRVVSGVDDEGRGLGGTLHQWQLNALVDSLSDDEDQGVEDALKRLEGQINPAKQKEKASKVDGWVKTIQKRMAIGDFSDDRPRWLDSDEEDLEDDDEQVDSVGSEEKDADAHRGRDSSESGFGVQSHVSDRLFPAQDEEAEEETEDGHIPLPPGLAQPPGLDTLSVHPTPPQTTPNSPPSTISPSPSAGPSSPPRPDAEPAPEEVVPTEILQARMTPVPTAPVTIPQRPARSSNFVNPENTKIHRSFILGHRAEVLAQHFAMIDRELFMGVKFEELVVDDWMRCEEIDVLDWSQFLKDRMKWKVEGQFPEKTTALAAVRARFNLMANFVLSEVVLTPPSERHIVAGKFIRIAWKSYGMSNFNAVVAIITGLQSEWVAQATKRSWNKIGMWEKRMFNDLKSFITNSEDFKFIRRAVESIIDAKPMEAGSHASVVSSITEGPSGRTKSIIGPVVPTACIPFIGVYLSQLHRLSKLPDLIDPTSPNEAVGVDPVTGNFDSPAHPEVFAALAPLPSSMHLEPLINVHKQRRTAAVIKSLVAGQHLASRVHFELDRRLVQRCLRLRGLNHETLQRALSTYPD</sequence>
<protein>
    <submittedName>
        <fullName evidence="1">Ras GEF</fullName>
    </submittedName>
</protein>
<name>A0ACD3B2X1_9AGAR</name>
<keyword evidence="2" id="KW-1185">Reference proteome</keyword>
<dbReference type="Proteomes" id="UP000308600">
    <property type="component" value="Unassembled WGS sequence"/>
</dbReference>
<reference evidence="1 2" key="1">
    <citation type="journal article" date="2019" name="Nat. Ecol. Evol.">
        <title>Megaphylogeny resolves global patterns of mushroom evolution.</title>
        <authorList>
            <person name="Varga T."/>
            <person name="Krizsan K."/>
            <person name="Foldi C."/>
            <person name="Dima B."/>
            <person name="Sanchez-Garcia M."/>
            <person name="Sanchez-Ramirez S."/>
            <person name="Szollosi G.J."/>
            <person name="Szarkandi J.G."/>
            <person name="Papp V."/>
            <person name="Albert L."/>
            <person name="Andreopoulos W."/>
            <person name="Angelini C."/>
            <person name="Antonin V."/>
            <person name="Barry K.W."/>
            <person name="Bougher N.L."/>
            <person name="Buchanan P."/>
            <person name="Buyck B."/>
            <person name="Bense V."/>
            <person name="Catcheside P."/>
            <person name="Chovatia M."/>
            <person name="Cooper J."/>
            <person name="Damon W."/>
            <person name="Desjardin D."/>
            <person name="Finy P."/>
            <person name="Geml J."/>
            <person name="Haridas S."/>
            <person name="Hughes K."/>
            <person name="Justo A."/>
            <person name="Karasinski D."/>
            <person name="Kautmanova I."/>
            <person name="Kiss B."/>
            <person name="Kocsube S."/>
            <person name="Kotiranta H."/>
            <person name="LaButti K.M."/>
            <person name="Lechner B.E."/>
            <person name="Liimatainen K."/>
            <person name="Lipzen A."/>
            <person name="Lukacs Z."/>
            <person name="Mihaltcheva S."/>
            <person name="Morgado L.N."/>
            <person name="Niskanen T."/>
            <person name="Noordeloos M.E."/>
            <person name="Ohm R.A."/>
            <person name="Ortiz-Santana B."/>
            <person name="Ovrebo C."/>
            <person name="Racz N."/>
            <person name="Riley R."/>
            <person name="Savchenko A."/>
            <person name="Shiryaev A."/>
            <person name="Soop K."/>
            <person name="Spirin V."/>
            <person name="Szebenyi C."/>
            <person name="Tomsovsky M."/>
            <person name="Tulloss R.E."/>
            <person name="Uehling J."/>
            <person name="Grigoriev I.V."/>
            <person name="Vagvolgyi C."/>
            <person name="Papp T."/>
            <person name="Martin F.M."/>
            <person name="Miettinen O."/>
            <person name="Hibbett D.S."/>
            <person name="Nagy L.G."/>
        </authorList>
    </citation>
    <scope>NUCLEOTIDE SEQUENCE [LARGE SCALE GENOMIC DNA]</scope>
    <source>
        <strain evidence="1 2">NL-1719</strain>
    </source>
</reference>
<dbReference type="EMBL" id="ML208286">
    <property type="protein sequence ID" value="TFK72390.1"/>
    <property type="molecule type" value="Genomic_DNA"/>
</dbReference>
<proteinExistence type="predicted"/>
<evidence type="ECO:0000313" key="1">
    <source>
        <dbReference type="EMBL" id="TFK72390.1"/>
    </source>
</evidence>
<evidence type="ECO:0000313" key="2">
    <source>
        <dbReference type="Proteomes" id="UP000308600"/>
    </source>
</evidence>
<organism evidence="1 2">
    <name type="scientific">Pluteus cervinus</name>
    <dbReference type="NCBI Taxonomy" id="181527"/>
    <lineage>
        <taxon>Eukaryota</taxon>
        <taxon>Fungi</taxon>
        <taxon>Dikarya</taxon>
        <taxon>Basidiomycota</taxon>
        <taxon>Agaricomycotina</taxon>
        <taxon>Agaricomycetes</taxon>
        <taxon>Agaricomycetidae</taxon>
        <taxon>Agaricales</taxon>
        <taxon>Pluteineae</taxon>
        <taxon>Pluteaceae</taxon>
        <taxon>Pluteus</taxon>
    </lineage>
</organism>
<accession>A0ACD3B2X1</accession>